<organism evidence="5 6">
    <name type="scientific">Flexivirga aerilata</name>
    <dbReference type="NCBI Taxonomy" id="1656889"/>
    <lineage>
        <taxon>Bacteria</taxon>
        <taxon>Bacillati</taxon>
        <taxon>Actinomycetota</taxon>
        <taxon>Actinomycetes</taxon>
        <taxon>Micrococcales</taxon>
        <taxon>Dermacoccaceae</taxon>
        <taxon>Flexivirga</taxon>
    </lineage>
</organism>
<comment type="caution">
    <text evidence="5">The sequence shown here is derived from an EMBL/GenBank/DDBJ whole genome shotgun (WGS) entry which is preliminary data.</text>
</comment>
<dbReference type="SMART" id="SM00342">
    <property type="entry name" value="HTH_ARAC"/>
    <property type="match status" value="1"/>
</dbReference>
<evidence type="ECO:0000259" key="4">
    <source>
        <dbReference type="PROSITE" id="PS01124"/>
    </source>
</evidence>
<dbReference type="Gene3D" id="1.10.10.60">
    <property type="entry name" value="Homeodomain-like"/>
    <property type="match status" value="1"/>
</dbReference>
<dbReference type="InterPro" id="IPR018060">
    <property type="entry name" value="HTH_AraC"/>
</dbReference>
<dbReference type="AlphaFoldDB" id="A0A849API1"/>
<dbReference type="InterPro" id="IPR018062">
    <property type="entry name" value="HTH_AraC-typ_CS"/>
</dbReference>
<sequence length="109" mass="11715">MRNPRVGAAIATINARYAEPWTVHSLAAHTGVSASTLAREFLAVIGTTPAAYLRGRRILEAKRLLRESSHPLESIAVAVGYTSAVGLHQAFARECGETPGAFRNRSRST</sequence>
<dbReference type="GO" id="GO:0003700">
    <property type="term" value="F:DNA-binding transcription factor activity"/>
    <property type="evidence" value="ECO:0007669"/>
    <property type="project" value="InterPro"/>
</dbReference>
<keyword evidence="2" id="KW-0238">DNA-binding</keyword>
<keyword evidence="3" id="KW-0804">Transcription</keyword>
<dbReference type="PANTHER" id="PTHR46796:SF13">
    <property type="entry name" value="HTH-TYPE TRANSCRIPTIONAL ACTIVATOR RHAS"/>
    <property type="match status" value="1"/>
</dbReference>
<accession>A0A849API1</accession>
<dbReference type="PANTHER" id="PTHR46796">
    <property type="entry name" value="HTH-TYPE TRANSCRIPTIONAL ACTIVATOR RHAS-RELATED"/>
    <property type="match status" value="1"/>
</dbReference>
<proteinExistence type="predicted"/>
<name>A0A849API1_9MICO</name>
<protein>
    <submittedName>
        <fullName evidence="5">Helix-turn-helix transcriptional regulator</fullName>
    </submittedName>
</protein>
<keyword evidence="6" id="KW-1185">Reference proteome</keyword>
<dbReference type="EMBL" id="JABENB010000002">
    <property type="protein sequence ID" value="NNG40220.1"/>
    <property type="molecule type" value="Genomic_DNA"/>
</dbReference>
<dbReference type="SUPFAM" id="SSF46689">
    <property type="entry name" value="Homeodomain-like"/>
    <property type="match status" value="2"/>
</dbReference>
<dbReference type="GO" id="GO:0043565">
    <property type="term" value="F:sequence-specific DNA binding"/>
    <property type="evidence" value="ECO:0007669"/>
    <property type="project" value="InterPro"/>
</dbReference>
<evidence type="ECO:0000313" key="6">
    <source>
        <dbReference type="Proteomes" id="UP000557772"/>
    </source>
</evidence>
<evidence type="ECO:0000256" key="3">
    <source>
        <dbReference type="ARBA" id="ARBA00023163"/>
    </source>
</evidence>
<evidence type="ECO:0000256" key="2">
    <source>
        <dbReference type="ARBA" id="ARBA00023125"/>
    </source>
</evidence>
<gene>
    <name evidence="5" type="ORF">HJ588_13185</name>
</gene>
<dbReference type="Proteomes" id="UP000557772">
    <property type="component" value="Unassembled WGS sequence"/>
</dbReference>
<dbReference type="PROSITE" id="PS00041">
    <property type="entry name" value="HTH_ARAC_FAMILY_1"/>
    <property type="match status" value="1"/>
</dbReference>
<evidence type="ECO:0000256" key="1">
    <source>
        <dbReference type="ARBA" id="ARBA00023015"/>
    </source>
</evidence>
<dbReference type="InterPro" id="IPR050204">
    <property type="entry name" value="AraC_XylS_family_regulators"/>
</dbReference>
<evidence type="ECO:0000313" key="5">
    <source>
        <dbReference type="EMBL" id="NNG40220.1"/>
    </source>
</evidence>
<dbReference type="PROSITE" id="PS01124">
    <property type="entry name" value="HTH_ARAC_FAMILY_2"/>
    <property type="match status" value="1"/>
</dbReference>
<dbReference type="InterPro" id="IPR009057">
    <property type="entry name" value="Homeodomain-like_sf"/>
</dbReference>
<dbReference type="Pfam" id="PF12833">
    <property type="entry name" value="HTH_18"/>
    <property type="match status" value="1"/>
</dbReference>
<reference evidence="5 6" key="1">
    <citation type="submission" date="2020-05" db="EMBL/GenBank/DDBJ databases">
        <title>Flexivirga sp. ID2601S isolated from air conditioner.</title>
        <authorList>
            <person name="Kim D.H."/>
        </authorList>
    </citation>
    <scope>NUCLEOTIDE SEQUENCE [LARGE SCALE GENOMIC DNA]</scope>
    <source>
        <strain evidence="5 6">ID2601S</strain>
    </source>
</reference>
<feature type="domain" description="HTH araC/xylS-type" evidence="4">
    <location>
        <begin position="7"/>
        <end position="105"/>
    </location>
</feature>
<keyword evidence="1" id="KW-0805">Transcription regulation</keyword>